<dbReference type="PROSITE" id="PS51471">
    <property type="entry name" value="FE2OG_OXY"/>
    <property type="match status" value="1"/>
</dbReference>
<evidence type="ECO:0000259" key="4">
    <source>
        <dbReference type="PROSITE" id="PS51471"/>
    </source>
</evidence>
<protein>
    <submittedName>
        <fullName evidence="5">Clavaminate synthase-like protein</fullName>
    </submittedName>
</protein>
<dbReference type="Pfam" id="PF14226">
    <property type="entry name" value="DIOX_N"/>
    <property type="match status" value="1"/>
</dbReference>
<dbReference type="Gene3D" id="2.60.120.330">
    <property type="entry name" value="B-lactam Antibiotic, Isopenicillin N Synthase, Chain"/>
    <property type="match status" value="1"/>
</dbReference>
<dbReference type="FunFam" id="2.60.120.330:FF:000045">
    <property type="entry name" value="Oxidoreductase, 2OG-Fe(II) oxygenase family, putative"/>
    <property type="match status" value="1"/>
</dbReference>
<proteinExistence type="inferred from homology"/>
<dbReference type="GO" id="GO:0044283">
    <property type="term" value="P:small molecule biosynthetic process"/>
    <property type="evidence" value="ECO:0007669"/>
    <property type="project" value="UniProtKB-ARBA"/>
</dbReference>
<keyword evidence="2" id="KW-0560">Oxidoreductase</keyword>
<evidence type="ECO:0000313" key="6">
    <source>
        <dbReference type="Proteomes" id="UP000799772"/>
    </source>
</evidence>
<evidence type="ECO:0000256" key="2">
    <source>
        <dbReference type="RuleBase" id="RU003682"/>
    </source>
</evidence>
<keyword evidence="6" id="KW-1185">Reference proteome</keyword>
<gene>
    <name evidence="5" type="ORF">NA57DRAFT_50949</name>
</gene>
<sequence length="394" mass="43907">MPLIIDEDFKGIPPFPNTVSTAPLLRISLAKLLSGDAEEQDRVWKACCGLGFFYLDMRMNEDISDAGLLDGNALLDDADQLFKTGEGFFELPLEEKRKYDFSSQNSYFGYKGMGAATIDAKGNKDRNEFYNVSKDETLGVPHPPENPNMPAAPYLDQYRPLLKDYITRCHALITYFLRFLNARLELPEGKLESLHRIDAISGDQVRFIKAPPQPVDDKRTALGAHTDFGSVTVLFNRVGGLQVRLPHYIQPTPPSEHSENANRLAGEEDGENWAYVRPLPGHAIINLGDALVKFSGGILRSNIHRVSSPPDTQAETTRYSLVYFSRPEDEVLLKALDESPLVKESIKGKAAEEAVNSKDWILRRALGSRKGAEGWKNSRGTENASLAKDVEVRN</sequence>
<dbReference type="EMBL" id="ML978121">
    <property type="protein sequence ID" value="KAF2104102.1"/>
    <property type="molecule type" value="Genomic_DNA"/>
</dbReference>
<dbReference type="InterPro" id="IPR027443">
    <property type="entry name" value="IPNS-like_sf"/>
</dbReference>
<feature type="domain" description="Fe2OG dioxygenase" evidence="4">
    <location>
        <begin position="201"/>
        <end position="327"/>
    </location>
</feature>
<dbReference type="InterPro" id="IPR044861">
    <property type="entry name" value="IPNS-like_FE2OG_OXY"/>
</dbReference>
<evidence type="ECO:0000313" key="5">
    <source>
        <dbReference type="EMBL" id="KAF2104102.1"/>
    </source>
</evidence>
<evidence type="ECO:0000256" key="3">
    <source>
        <dbReference type="SAM" id="MobiDB-lite"/>
    </source>
</evidence>
<accession>A0A9P4ITC2</accession>
<dbReference type="GO" id="GO:0016491">
    <property type="term" value="F:oxidoreductase activity"/>
    <property type="evidence" value="ECO:0007669"/>
    <property type="project" value="UniProtKB-KW"/>
</dbReference>
<dbReference type="PANTHER" id="PTHR47990">
    <property type="entry name" value="2-OXOGLUTARATE (2OG) AND FE(II)-DEPENDENT OXYGENASE SUPERFAMILY PROTEIN-RELATED"/>
    <property type="match status" value="1"/>
</dbReference>
<reference evidence="5" key="1">
    <citation type="journal article" date="2020" name="Stud. Mycol.">
        <title>101 Dothideomycetes genomes: a test case for predicting lifestyles and emergence of pathogens.</title>
        <authorList>
            <person name="Haridas S."/>
            <person name="Albert R."/>
            <person name="Binder M."/>
            <person name="Bloem J."/>
            <person name="Labutti K."/>
            <person name="Salamov A."/>
            <person name="Andreopoulos B."/>
            <person name="Baker S."/>
            <person name="Barry K."/>
            <person name="Bills G."/>
            <person name="Bluhm B."/>
            <person name="Cannon C."/>
            <person name="Castanera R."/>
            <person name="Culley D."/>
            <person name="Daum C."/>
            <person name="Ezra D."/>
            <person name="Gonzalez J."/>
            <person name="Henrissat B."/>
            <person name="Kuo A."/>
            <person name="Liang C."/>
            <person name="Lipzen A."/>
            <person name="Lutzoni F."/>
            <person name="Magnuson J."/>
            <person name="Mondo S."/>
            <person name="Nolan M."/>
            <person name="Ohm R."/>
            <person name="Pangilinan J."/>
            <person name="Park H.-J."/>
            <person name="Ramirez L."/>
            <person name="Alfaro M."/>
            <person name="Sun H."/>
            <person name="Tritt A."/>
            <person name="Yoshinaga Y."/>
            <person name="Zwiers L.-H."/>
            <person name="Turgeon B."/>
            <person name="Goodwin S."/>
            <person name="Spatafora J."/>
            <person name="Crous P."/>
            <person name="Grigoriev I."/>
        </authorList>
    </citation>
    <scope>NUCLEOTIDE SEQUENCE</scope>
    <source>
        <strain evidence="5">CBS 133067</strain>
    </source>
</reference>
<dbReference type="Pfam" id="PF03171">
    <property type="entry name" value="2OG-FeII_Oxy"/>
    <property type="match status" value="1"/>
</dbReference>
<comment type="similarity">
    <text evidence="1 2">Belongs to the iron/ascorbate-dependent oxidoreductase family.</text>
</comment>
<keyword evidence="2" id="KW-0408">Iron</keyword>
<name>A0A9P4ITC2_9PEZI</name>
<dbReference type="InterPro" id="IPR005123">
    <property type="entry name" value="Oxoglu/Fe-dep_dioxygenase_dom"/>
</dbReference>
<organism evidence="5 6">
    <name type="scientific">Rhizodiscina lignyota</name>
    <dbReference type="NCBI Taxonomy" id="1504668"/>
    <lineage>
        <taxon>Eukaryota</taxon>
        <taxon>Fungi</taxon>
        <taxon>Dikarya</taxon>
        <taxon>Ascomycota</taxon>
        <taxon>Pezizomycotina</taxon>
        <taxon>Dothideomycetes</taxon>
        <taxon>Pleosporomycetidae</taxon>
        <taxon>Aulographales</taxon>
        <taxon>Rhizodiscinaceae</taxon>
        <taxon>Rhizodiscina</taxon>
    </lineage>
</organism>
<keyword evidence="2" id="KW-0479">Metal-binding</keyword>
<dbReference type="AlphaFoldDB" id="A0A9P4ITC2"/>
<dbReference type="InterPro" id="IPR026992">
    <property type="entry name" value="DIOX_N"/>
</dbReference>
<feature type="region of interest" description="Disordered" evidence="3">
    <location>
        <begin position="369"/>
        <end position="394"/>
    </location>
</feature>
<evidence type="ECO:0000256" key="1">
    <source>
        <dbReference type="ARBA" id="ARBA00008056"/>
    </source>
</evidence>
<dbReference type="OrthoDB" id="288590at2759"/>
<dbReference type="InterPro" id="IPR050231">
    <property type="entry name" value="Iron_ascorbate_oxido_reductase"/>
</dbReference>
<comment type="caution">
    <text evidence="5">The sequence shown here is derived from an EMBL/GenBank/DDBJ whole genome shotgun (WGS) entry which is preliminary data.</text>
</comment>
<dbReference type="Proteomes" id="UP000799772">
    <property type="component" value="Unassembled WGS sequence"/>
</dbReference>
<dbReference type="GO" id="GO:0046872">
    <property type="term" value="F:metal ion binding"/>
    <property type="evidence" value="ECO:0007669"/>
    <property type="project" value="UniProtKB-KW"/>
</dbReference>
<dbReference type="SUPFAM" id="SSF51197">
    <property type="entry name" value="Clavaminate synthase-like"/>
    <property type="match status" value="1"/>
</dbReference>